<feature type="transmembrane region" description="Helical" evidence="4">
    <location>
        <begin position="447"/>
        <end position="466"/>
    </location>
</feature>
<evidence type="ECO:0000256" key="1">
    <source>
        <dbReference type="ARBA" id="ARBA00023015"/>
    </source>
</evidence>
<dbReference type="PANTHER" id="PTHR44688">
    <property type="entry name" value="DNA-BINDING TRANSCRIPTIONAL ACTIVATOR DEVR_DOSR"/>
    <property type="match status" value="1"/>
</dbReference>
<feature type="transmembrane region" description="Helical" evidence="4">
    <location>
        <begin position="322"/>
        <end position="348"/>
    </location>
</feature>
<dbReference type="PROSITE" id="PS50043">
    <property type="entry name" value="HTH_LUXR_2"/>
    <property type="match status" value="1"/>
</dbReference>
<comment type="caution">
    <text evidence="6">The sequence shown here is derived from an EMBL/GenBank/DDBJ whole genome shotgun (WGS) entry which is preliminary data.</text>
</comment>
<accession>A0A369LL24</accession>
<evidence type="ECO:0000256" key="3">
    <source>
        <dbReference type="ARBA" id="ARBA00023163"/>
    </source>
</evidence>
<reference evidence="6 7" key="1">
    <citation type="journal article" date="2018" name="Elife">
        <title>Discovery and characterization of a prevalent human gut bacterial enzyme sufficient for the inactivation of a family of plant toxins.</title>
        <authorList>
            <person name="Koppel N."/>
            <person name="Bisanz J.E."/>
            <person name="Pandelia M.E."/>
            <person name="Turnbaugh P.J."/>
            <person name="Balskus E.P."/>
        </authorList>
    </citation>
    <scope>NUCLEOTIDE SEQUENCE [LARGE SCALE GENOMIC DNA]</scope>
    <source>
        <strain evidence="6 7">OB21 GAM31</strain>
    </source>
</reference>
<keyword evidence="3" id="KW-0804">Transcription</keyword>
<organism evidence="6 7">
    <name type="scientific">Slackia isoflavoniconvertens</name>
    <dbReference type="NCBI Taxonomy" id="572010"/>
    <lineage>
        <taxon>Bacteria</taxon>
        <taxon>Bacillati</taxon>
        <taxon>Actinomycetota</taxon>
        <taxon>Coriobacteriia</taxon>
        <taxon>Eggerthellales</taxon>
        <taxon>Eggerthellaceae</taxon>
        <taxon>Slackia</taxon>
    </lineage>
</organism>
<keyword evidence="4" id="KW-1133">Transmembrane helix</keyword>
<dbReference type="GO" id="GO:0003677">
    <property type="term" value="F:DNA binding"/>
    <property type="evidence" value="ECO:0007669"/>
    <property type="project" value="UniProtKB-KW"/>
</dbReference>
<dbReference type="SUPFAM" id="SSF46894">
    <property type="entry name" value="C-terminal effector domain of the bipartite response regulators"/>
    <property type="match status" value="1"/>
</dbReference>
<dbReference type="CDD" id="cd06170">
    <property type="entry name" value="LuxR_C_like"/>
    <property type="match status" value="1"/>
</dbReference>
<proteinExistence type="predicted"/>
<feature type="transmembrane region" description="Helical" evidence="4">
    <location>
        <begin position="297"/>
        <end position="316"/>
    </location>
</feature>
<sequence>MHHYSSLPAAPFRPAGSLHASASFSRFVGPKYACAAPRRLDPFRGKRVPKRGLFCVFPGKCNVFSEDKLAWKRTRSRMEHGSKTRNPRHRESKDAIISAMENTTRISPISSIAHSATKTEIASLFGLALVHAWIYAFNTSNEATYPWQYVYLAIAAAMLALALLSRKHAAFITSKPACAIAGIFGMAAPLLAFVAHSNSLGTLPLIFGGIFVGWAYSIWGIAYSRFSTPQAIFLLFVSGILAAVLKTAFFLTPEPIVQILLAILAPFALFSGLSACTVSQSIPRGALRFAKKDVKSLWKVGAIVLVFSVVNANLLANEQIHPAAMTISAFLVARAAEIFLCACILAWTFLLKKPFNFVQLWRIILVLLATDIVVRIAFPGIAFQPLFSSVCVNFIVLFVWLTLSDIAQHSDIAPSVVFGIGWSLYTIPLFAGVTITQKLGTQTTEALFLALLLYFMLIVSTFCLELRDRDIQLIFSDVNADAAPMPQEFADIDTRCANLAEKVHLTARELEVMQMLCKGRTKAYIAESMFVTENTVKGHTKRLYAKLGVHSKKELQQLIDLE</sequence>
<feature type="transmembrane region" description="Helical" evidence="4">
    <location>
        <begin position="231"/>
        <end position="250"/>
    </location>
</feature>
<dbReference type="AlphaFoldDB" id="A0A369LL24"/>
<keyword evidence="1" id="KW-0805">Transcription regulation</keyword>
<keyword evidence="4" id="KW-0812">Transmembrane</keyword>
<dbReference type="GO" id="GO:0006355">
    <property type="term" value="P:regulation of DNA-templated transcription"/>
    <property type="evidence" value="ECO:0007669"/>
    <property type="project" value="InterPro"/>
</dbReference>
<dbReference type="PRINTS" id="PR00038">
    <property type="entry name" value="HTHLUXR"/>
</dbReference>
<gene>
    <name evidence="6" type="ORF">C1881_02865</name>
</gene>
<evidence type="ECO:0000313" key="6">
    <source>
        <dbReference type="EMBL" id="RDB60293.1"/>
    </source>
</evidence>
<evidence type="ECO:0000256" key="2">
    <source>
        <dbReference type="ARBA" id="ARBA00023125"/>
    </source>
</evidence>
<feature type="domain" description="HTH luxR-type" evidence="5">
    <location>
        <begin position="498"/>
        <end position="562"/>
    </location>
</feature>
<dbReference type="Proteomes" id="UP000253975">
    <property type="component" value="Unassembled WGS sequence"/>
</dbReference>
<feature type="transmembrane region" description="Helical" evidence="4">
    <location>
        <begin position="149"/>
        <end position="165"/>
    </location>
</feature>
<dbReference type="Pfam" id="PF00196">
    <property type="entry name" value="GerE"/>
    <property type="match status" value="1"/>
</dbReference>
<dbReference type="InterPro" id="IPR000792">
    <property type="entry name" value="Tscrpt_reg_LuxR_C"/>
</dbReference>
<evidence type="ECO:0000313" key="7">
    <source>
        <dbReference type="Proteomes" id="UP000253975"/>
    </source>
</evidence>
<feature type="transmembrane region" description="Helical" evidence="4">
    <location>
        <begin position="121"/>
        <end position="137"/>
    </location>
</feature>
<feature type="transmembrane region" description="Helical" evidence="4">
    <location>
        <begin position="360"/>
        <end position="378"/>
    </location>
</feature>
<feature type="transmembrane region" description="Helical" evidence="4">
    <location>
        <begin position="384"/>
        <end position="403"/>
    </location>
</feature>
<keyword evidence="2" id="KW-0238">DNA-binding</keyword>
<name>A0A369LL24_9ACTN</name>
<dbReference type="Gene3D" id="1.10.10.10">
    <property type="entry name" value="Winged helix-like DNA-binding domain superfamily/Winged helix DNA-binding domain"/>
    <property type="match status" value="1"/>
</dbReference>
<dbReference type="EMBL" id="PPTO01000003">
    <property type="protein sequence ID" value="RDB60293.1"/>
    <property type="molecule type" value="Genomic_DNA"/>
</dbReference>
<evidence type="ECO:0000256" key="4">
    <source>
        <dbReference type="SAM" id="Phobius"/>
    </source>
</evidence>
<feature type="transmembrane region" description="Helical" evidence="4">
    <location>
        <begin position="415"/>
        <end position="435"/>
    </location>
</feature>
<protein>
    <recommendedName>
        <fullName evidence="5">HTH luxR-type domain-containing protein</fullName>
    </recommendedName>
</protein>
<dbReference type="InterPro" id="IPR036388">
    <property type="entry name" value="WH-like_DNA-bd_sf"/>
</dbReference>
<dbReference type="SMART" id="SM00421">
    <property type="entry name" value="HTH_LUXR"/>
    <property type="match status" value="1"/>
</dbReference>
<dbReference type="PANTHER" id="PTHR44688:SF16">
    <property type="entry name" value="DNA-BINDING TRANSCRIPTIONAL ACTIVATOR DEVR_DOSR"/>
    <property type="match status" value="1"/>
</dbReference>
<evidence type="ECO:0000259" key="5">
    <source>
        <dbReference type="PROSITE" id="PS50043"/>
    </source>
</evidence>
<feature type="transmembrane region" description="Helical" evidence="4">
    <location>
        <begin position="201"/>
        <end position="219"/>
    </location>
</feature>
<feature type="transmembrane region" description="Helical" evidence="4">
    <location>
        <begin position="177"/>
        <end position="195"/>
    </location>
</feature>
<dbReference type="InterPro" id="IPR016032">
    <property type="entry name" value="Sig_transdc_resp-reg_C-effctor"/>
</dbReference>
<feature type="transmembrane region" description="Helical" evidence="4">
    <location>
        <begin position="256"/>
        <end position="276"/>
    </location>
</feature>
<keyword evidence="4" id="KW-0472">Membrane</keyword>